<dbReference type="EMBL" id="SEYY01022739">
    <property type="protein sequence ID" value="KAB7495338.1"/>
    <property type="molecule type" value="Genomic_DNA"/>
</dbReference>
<feature type="domain" description="MI" evidence="7">
    <location>
        <begin position="152"/>
        <end position="274"/>
    </location>
</feature>
<dbReference type="Proteomes" id="UP000326759">
    <property type="component" value="Unassembled WGS sequence"/>
</dbReference>
<evidence type="ECO:0000259" key="7">
    <source>
        <dbReference type="PROSITE" id="PS51366"/>
    </source>
</evidence>
<evidence type="ECO:0000256" key="2">
    <source>
        <dbReference type="ARBA" id="ARBA00022540"/>
    </source>
</evidence>
<keyword evidence="2 8" id="KW-0396">Initiation factor</keyword>
<dbReference type="Pfam" id="PF02847">
    <property type="entry name" value="MA3"/>
    <property type="match status" value="1"/>
</dbReference>
<dbReference type="PANTHER" id="PTHR23253:SF9">
    <property type="entry name" value="EUKARYOTIC TRANSLATION INITIATION FACTOR 4 GAMMA 2"/>
    <property type="match status" value="1"/>
</dbReference>
<feature type="domain" description="W2" evidence="6">
    <location>
        <begin position="325"/>
        <end position="463"/>
    </location>
</feature>
<dbReference type="SMART" id="SM00544">
    <property type="entry name" value="MA3"/>
    <property type="match status" value="1"/>
</dbReference>
<dbReference type="CDD" id="cd11559">
    <property type="entry name" value="W2_eIF4G1_like"/>
    <property type="match status" value="1"/>
</dbReference>
<proteinExistence type="inferred from homology"/>
<protein>
    <submittedName>
        <fullName evidence="8">Eukaryotic translation initiation factor 4 gamma 2</fullName>
    </submittedName>
</protein>
<keyword evidence="9" id="KW-1185">Reference proteome</keyword>
<dbReference type="PANTHER" id="PTHR23253">
    <property type="entry name" value="EUKARYOTIC TRANSLATION INITIATION FACTOR 4 GAMMA"/>
    <property type="match status" value="1"/>
</dbReference>
<evidence type="ECO:0000313" key="9">
    <source>
        <dbReference type="Proteomes" id="UP000326759"/>
    </source>
</evidence>
<dbReference type="InterPro" id="IPR016024">
    <property type="entry name" value="ARM-type_fold"/>
</dbReference>
<dbReference type="PROSITE" id="PS51366">
    <property type="entry name" value="MI"/>
    <property type="match status" value="1"/>
</dbReference>
<dbReference type="Gene3D" id="1.25.40.180">
    <property type="match status" value="2"/>
</dbReference>
<dbReference type="GO" id="GO:0006417">
    <property type="term" value="P:regulation of translation"/>
    <property type="evidence" value="ECO:0007669"/>
    <property type="project" value="UniProtKB-KW"/>
</dbReference>
<gene>
    <name evidence="8" type="primary">EIF4G2</name>
    <name evidence="8" type="ORF">Anas_02943</name>
</gene>
<dbReference type="GO" id="GO:0016281">
    <property type="term" value="C:eukaryotic translation initiation factor 4F complex"/>
    <property type="evidence" value="ECO:0007669"/>
    <property type="project" value="TreeGrafter"/>
</dbReference>
<reference evidence="8 9" key="1">
    <citation type="journal article" date="2019" name="PLoS Biol.">
        <title>Sex chromosomes control vertical transmission of feminizing Wolbachia symbionts in an isopod.</title>
        <authorList>
            <person name="Becking T."/>
            <person name="Chebbi M.A."/>
            <person name="Giraud I."/>
            <person name="Moumen B."/>
            <person name="Laverre T."/>
            <person name="Caubet Y."/>
            <person name="Peccoud J."/>
            <person name="Gilbert C."/>
            <person name="Cordaux R."/>
        </authorList>
    </citation>
    <scope>NUCLEOTIDE SEQUENCE [LARGE SCALE GENOMIC DNA]</scope>
    <source>
        <strain evidence="8">ANa2</strain>
        <tissue evidence="8">Whole body excluding digestive tract and cuticle</tissue>
    </source>
</reference>
<dbReference type="InterPro" id="IPR003307">
    <property type="entry name" value="W2_domain"/>
</dbReference>
<dbReference type="OrthoDB" id="514777at2759"/>
<organism evidence="8 9">
    <name type="scientific">Armadillidium nasatum</name>
    <dbReference type="NCBI Taxonomy" id="96803"/>
    <lineage>
        <taxon>Eukaryota</taxon>
        <taxon>Metazoa</taxon>
        <taxon>Ecdysozoa</taxon>
        <taxon>Arthropoda</taxon>
        <taxon>Crustacea</taxon>
        <taxon>Multicrustacea</taxon>
        <taxon>Malacostraca</taxon>
        <taxon>Eumalacostraca</taxon>
        <taxon>Peracarida</taxon>
        <taxon>Isopoda</taxon>
        <taxon>Oniscidea</taxon>
        <taxon>Crinocheta</taxon>
        <taxon>Armadillidiidae</taxon>
        <taxon>Armadillidium</taxon>
    </lineage>
</organism>
<name>A0A5N5SNQ4_9CRUS</name>
<evidence type="ECO:0000259" key="6">
    <source>
        <dbReference type="PROSITE" id="PS51363"/>
    </source>
</evidence>
<feature type="region of interest" description="Disordered" evidence="5">
    <location>
        <begin position="104"/>
        <end position="124"/>
    </location>
</feature>
<evidence type="ECO:0000256" key="4">
    <source>
        <dbReference type="ARBA" id="ARBA00022917"/>
    </source>
</evidence>
<feature type="compositionally biased region" description="Pro residues" evidence="5">
    <location>
        <begin position="110"/>
        <end position="121"/>
    </location>
</feature>
<accession>A0A5N5SNQ4</accession>
<dbReference type="SUPFAM" id="SSF48371">
    <property type="entry name" value="ARM repeat"/>
    <property type="match status" value="2"/>
</dbReference>
<sequence>MEDVFGMPPLGAVTLGTGPGVISSQPDKFSYETNGYSNNPNNRDAGFRQRQQSSGMFTQSRGSANPSAGDELSLRPTTSMLPKTKVSGILPTSAQQGNYSASQDLFVTPQPQPPNQKPAPPLMHKEPPILIKQASNEKSKSNKKDKGPTKDEYLKRLHNVLESLYNGQNVCDVVESYRGIKIPDKFLSHAVYSILHSVLKSDTKVEYGSQLLRQLRSEGILNTDKLMDAIKQIMDQMDDLGNEIPRVQSNLASLLGPLIAGGVLSLVEVMEPLEGGNNFPMFLLILQTLHKNEGKTWLITAYNESKVNLMNLLVEKDRTKEKLADLLEETELSFLYPLLRIQADLWKSLTADPSPQVFYKYIKDNLDPEHHTAPSFINALVTVIVKYVASESTMALDSNLAIAPEKSVTEQEKELLGRYKPVLQAFLHDQMKLQVIAIYALQVNQWLTWLQETEEDEEDEEED</sequence>
<dbReference type="PROSITE" id="PS51363">
    <property type="entry name" value="W2"/>
    <property type="match status" value="1"/>
</dbReference>
<keyword evidence="3" id="KW-0810">Translation regulation</keyword>
<feature type="compositionally biased region" description="Polar residues" evidence="5">
    <location>
        <begin position="22"/>
        <end position="42"/>
    </location>
</feature>
<evidence type="ECO:0000256" key="1">
    <source>
        <dbReference type="ARBA" id="ARBA00005775"/>
    </source>
</evidence>
<keyword evidence="4" id="KW-0648">Protein biosynthesis</keyword>
<dbReference type="GO" id="GO:0003729">
    <property type="term" value="F:mRNA binding"/>
    <property type="evidence" value="ECO:0007669"/>
    <property type="project" value="TreeGrafter"/>
</dbReference>
<dbReference type="GO" id="GO:0003743">
    <property type="term" value="F:translation initiation factor activity"/>
    <property type="evidence" value="ECO:0007669"/>
    <property type="project" value="UniProtKB-KW"/>
</dbReference>
<comment type="caution">
    <text evidence="8">The sequence shown here is derived from an EMBL/GenBank/DDBJ whole genome shotgun (WGS) entry which is preliminary data.</text>
</comment>
<evidence type="ECO:0000256" key="3">
    <source>
        <dbReference type="ARBA" id="ARBA00022845"/>
    </source>
</evidence>
<dbReference type="InterPro" id="IPR003891">
    <property type="entry name" value="Initiation_fac_eIF4g_MI"/>
</dbReference>
<evidence type="ECO:0000256" key="5">
    <source>
        <dbReference type="SAM" id="MobiDB-lite"/>
    </source>
</evidence>
<dbReference type="AlphaFoldDB" id="A0A5N5SNQ4"/>
<feature type="compositionally biased region" description="Polar residues" evidence="5">
    <location>
        <begin position="49"/>
        <end position="66"/>
    </location>
</feature>
<evidence type="ECO:0000313" key="8">
    <source>
        <dbReference type="EMBL" id="KAB7495338.1"/>
    </source>
</evidence>
<comment type="similarity">
    <text evidence="1">Belongs to the eukaryotic initiation factor 4G family.</text>
</comment>
<feature type="region of interest" description="Disordered" evidence="5">
    <location>
        <begin position="1"/>
        <end position="84"/>
    </location>
</feature>